<dbReference type="EMBL" id="JAUDZG010000001">
    <property type="protein sequence ID" value="KAK3310520.1"/>
    <property type="molecule type" value="Genomic_DNA"/>
</dbReference>
<feature type="region of interest" description="Disordered" evidence="1">
    <location>
        <begin position="1189"/>
        <end position="1336"/>
    </location>
</feature>
<feature type="compositionally biased region" description="Basic and acidic residues" evidence="1">
    <location>
        <begin position="1255"/>
        <end position="1269"/>
    </location>
</feature>
<reference evidence="2" key="2">
    <citation type="submission" date="2023-06" db="EMBL/GenBank/DDBJ databases">
        <authorList>
            <consortium name="Lawrence Berkeley National Laboratory"/>
            <person name="Mondo S.J."/>
            <person name="Hensen N."/>
            <person name="Bonometti L."/>
            <person name="Westerberg I."/>
            <person name="Brannstrom I.O."/>
            <person name="Guillou S."/>
            <person name="Cros-Aarteil S."/>
            <person name="Calhoun S."/>
            <person name="Haridas S."/>
            <person name="Kuo A."/>
            <person name="Pangilinan J."/>
            <person name="Riley R."/>
            <person name="Labutti K."/>
            <person name="Andreopoulos B."/>
            <person name="Lipzen A."/>
            <person name="Chen C."/>
            <person name="Yanf M."/>
            <person name="Daum C."/>
            <person name="Ng V."/>
            <person name="Clum A."/>
            <person name="Steindorff A."/>
            <person name="Ohm R."/>
            <person name="Martin F."/>
            <person name="Silar P."/>
            <person name="Natvig D."/>
            <person name="Lalanne C."/>
            <person name="Gautier V."/>
            <person name="Ament-Velasquez S.L."/>
            <person name="Kruys A."/>
            <person name="Hutchinson M.I."/>
            <person name="Powell A.J."/>
            <person name="Barry K."/>
            <person name="Miller A.N."/>
            <person name="Grigoriev I.V."/>
            <person name="Debuchy R."/>
            <person name="Gladieux P."/>
            <person name="Thoren M.H."/>
            <person name="Johannesson H."/>
        </authorList>
    </citation>
    <scope>NUCLEOTIDE SEQUENCE</scope>
    <source>
        <strain evidence="2">CBS 333.67</strain>
    </source>
</reference>
<dbReference type="GeneID" id="87883132"/>
<gene>
    <name evidence="2" type="ORF">B0T15DRAFT_385961</name>
</gene>
<dbReference type="Pfam" id="PF08578">
    <property type="entry name" value="DUF1765"/>
    <property type="match status" value="1"/>
</dbReference>
<name>A0AAJ0M6C6_9PEZI</name>
<dbReference type="Proteomes" id="UP001273166">
    <property type="component" value="Unassembled WGS sequence"/>
</dbReference>
<feature type="compositionally biased region" description="Low complexity" evidence="1">
    <location>
        <begin position="329"/>
        <end position="360"/>
    </location>
</feature>
<proteinExistence type="predicted"/>
<feature type="compositionally biased region" description="Basic and acidic residues" evidence="1">
    <location>
        <begin position="1305"/>
        <end position="1317"/>
    </location>
</feature>
<dbReference type="PANTHER" id="PTHR37988:SF1">
    <property type="entry name" value="UPF0592 MEMBRANE PROTEIN C7D4.03C"/>
    <property type="match status" value="1"/>
</dbReference>
<organism evidence="2 3">
    <name type="scientific">Chaetomium strumarium</name>
    <dbReference type="NCBI Taxonomy" id="1170767"/>
    <lineage>
        <taxon>Eukaryota</taxon>
        <taxon>Fungi</taxon>
        <taxon>Dikarya</taxon>
        <taxon>Ascomycota</taxon>
        <taxon>Pezizomycotina</taxon>
        <taxon>Sordariomycetes</taxon>
        <taxon>Sordariomycetidae</taxon>
        <taxon>Sordariales</taxon>
        <taxon>Chaetomiaceae</taxon>
        <taxon>Chaetomium</taxon>
    </lineage>
</organism>
<feature type="compositionally biased region" description="Basic and acidic residues" evidence="1">
    <location>
        <begin position="1086"/>
        <end position="1095"/>
    </location>
</feature>
<feature type="compositionally biased region" description="Polar residues" evidence="1">
    <location>
        <begin position="279"/>
        <end position="288"/>
    </location>
</feature>
<dbReference type="InterPro" id="IPR013887">
    <property type="entry name" value="UPF0592"/>
</dbReference>
<sequence length="1398" mass="151487">MTVFTAAVASPVADSGTLLPLPGSHSTPDLLAAASRAQPNPPPPISNNAAPVGQHPSVKSLPLPPSLEDFDIPSFDFGGGEFEKSFSVTTAIETLSQRPATATERPVLQIGFENGDRDKGGKAAGSKAVAGHNRTRSRSMVDRPLSWLPSSKLRPNNVRTKQEHQSRRLVKQNVAGVLGSIDPGKSVDGPRAVESFADFAKRSWISKSRTPSPTKISEKPRSASCPFPDEIPVTNKTKATPGFQARGSATGAAEPPSSTSRALNRASVYLTRIKQKPQNVFSRNSSSVPVKAYMGGNSAATSDPDCGLSSSSTTPPISARVSPAVTKNASYNSVSSATSRASSVDTELDTDATTASSTSENVSQSTAETSVTMPHPTSRDPLWATFRTLDAEFAKFAAKGSTAGRMSAIRSILVPFLQSTAYHPSNSKRSILSAEDIDRRATILNKWWNGLLGMLAGANSRLPPGLGQGIDSLGIPFPVLQPVAGVDRPTLLEATTMIMMRPEWRVCTSSFRPLADRCPEEKVRPRSGTHSTVTSDADPDFLLAESAEHNVRTMFVNNLTTQMALAVDKLSLRHAPLSLVNWCGKACAYAFFFVPGISDVLVRLWGLNADLLRRIADEFGLPRRSKGESDDIVALFPPHLHKLGWSSVKSLADKLRVAAKLPLLLAKIHWHGPWVSRWRGGNTDLVFIFCKYFYILAEDFMPPGLPLVEKARAPAFVLVHAQLLSILDSTIHRQASLEAMLGPPLSDALRGADAALPAPQLPSNLLKGMDENRLVVLLKDMLGESSFGVAPEIQHTFAEAFVAVSKAATKRTPRFEHASCFMLCDFLEEALVALNTFQNTVNTSIATSPMEGNAASHYFEYSPSRAANYVDWSFWLDVGKMIMESNNTMSEIRILSFIFSIWDVITADPSRKEALCLGWLLSEEVFARFFNHWCPMVRAYYMRLLCWRICRDSGSANEVDIKIFLVASQRLKTVWSHYLWLKQDAESKGRLLPSTAPSHPAPGKRFLIIRTEVQQPQHSLKVGFDSFSSAFPSPDSPSEFGAPFAENGDSAPNSSKTEGNLSFKKRWSLLGKVLPFTTSQDSPTSDTKRTWEEELEQARRDTALSRLADRRGRSNHVLPLGPPTPPKQGPSTGVKPSSDSASSTGSAPLFDAGTYVFRFTLTWQTGPGGVPMPCGPTRDRILARPRLPAPAQARVSARFASPHTGNANGAQAFRSDSPPPIRPGLPPETRRVSGLLQTGLISEARNARPLTVDDNEPRRSATDKEDEYRPSLSIDIPASSLFDDAESKSDDGPGMVQSPVTMSESSRDDADRGRTLEQGKSPAPPSGPVQGLTIRPERPSGVYAAGAVYAGRALAEWSIVVSECNSFVDRRRDEGVLGLNDVEVPILSVEGLGLRARG</sequence>
<feature type="region of interest" description="Disordered" evidence="1">
    <location>
        <begin position="1103"/>
        <end position="1146"/>
    </location>
</feature>
<feature type="compositionally biased region" description="Basic and acidic residues" evidence="1">
    <location>
        <begin position="1103"/>
        <end position="1112"/>
    </location>
</feature>
<feature type="compositionally biased region" description="Pro residues" evidence="1">
    <location>
        <begin position="1217"/>
        <end position="1226"/>
    </location>
</feature>
<evidence type="ECO:0000313" key="2">
    <source>
        <dbReference type="EMBL" id="KAK3310520.1"/>
    </source>
</evidence>
<evidence type="ECO:0000256" key="1">
    <source>
        <dbReference type="SAM" id="MobiDB-lite"/>
    </source>
</evidence>
<dbReference type="RefSeq" id="XP_062726300.1">
    <property type="nucleotide sequence ID" value="XM_062864303.1"/>
</dbReference>
<comment type="caution">
    <text evidence="2">The sequence shown here is derived from an EMBL/GenBank/DDBJ whole genome shotgun (WGS) entry which is preliminary data.</text>
</comment>
<evidence type="ECO:0000313" key="3">
    <source>
        <dbReference type="Proteomes" id="UP001273166"/>
    </source>
</evidence>
<evidence type="ECO:0008006" key="4">
    <source>
        <dbReference type="Google" id="ProtNLM"/>
    </source>
</evidence>
<feature type="region of interest" description="Disordered" evidence="1">
    <location>
        <begin position="112"/>
        <end position="167"/>
    </location>
</feature>
<feature type="region of interest" description="Disordered" evidence="1">
    <location>
        <begin position="34"/>
        <end position="65"/>
    </location>
</feature>
<reference evidence="2" key="1">
    <citation type="journal article" date="2023" name="Mol. Phylogenet. Evol.">
        <title>Genome-scale phylogeny and comparative genomics of the fungal order Sordariales.</title>
        <authorList>
            <person name="Hensen N."/>
            <person name="Bonometti L."/>
            <person name="Westerberg I."/>
            <person name="Brannstrom I.O."/>
            <person name="Guillou S."/>
            <person name="Cros-Aarteil S."/>
            <person name="Calhoun S."/>
            <person name="Haridas S."/>
            <person name="Kuo A."/>
            <person name="Mondo S."/>
            <person name="Pangilinan J."/>
            <person name="Riley R."/>
            <person name="LaButti K."/>
            <person name="Andreopoulos B."/>
            <person name="Lipzen A."/>
            <person name="Chen C."/>
            <person name="Yan M."/>
            <person name="Daum C."/>
            <person name="Ng V."/>
            <person name="Clum A."/>
            <person name="Steindorff A."/>
            <person name="Ohm R.A."/>
            <person name="Martin F."/>
            <person name="Silar P."/>
            <person name="Natvig D.O."/>
            <person name="Lalanne C."/>
            <person name="Gautier V."/>
            <person name="Ament-Velasquez S.L."/>
            <person name="Kruys A."/>
            <person name="Hutchinson M.I."/>
            <person name="Powell A.J."/>
            <person name="Barry K."/>
            <person name="Miller A.N."/>
            <person name="Grigoriev I.V."/>
            <person name="Debuchy R."/>
            <person name="Gladieux P."/>
            <person name="Hiltunen Thoren M."/>
            <person name="Johannesson H."/>
        </authorList>
    </citation>
    <scope>NUCLEOTIDE SEQUENCE</scope>
    <source>
        <strain evidence="2">CBS 333.67</strain>
    </source>
</reference>
<feature type="region of interest" description="Disordered" evidence="1">
    <location>
        <begin position="279"/>
        <end position="379"/>
    </location>
</feature>
<feature type="compositionally biased region" description="Polar residues" evidence="1">
    <location>
        <begin position="1050"/>
        <end position="1059"/>
    </location>
</feature>
<feature type="compositionally biased region" description="Polar residues" evidence="1">
    <location>
        <begin position="1076"/>
        <end position="1085"/>
    </location>
</feature>
<keyword evidence="3" id="KW-1185">Reference proteome</keyword>
<feature type="region of interest" description="Disordered" evidence="1">
    <location>
        <begin position="1076"/>
        <end position="1095"/>
    </location>
</feature>
<feature type="compositionally biased region" description="Low complexity" evidence="1">
    <location>
        <begin position="46"/>
        <end position="61"/>
    </location>
</feature>
<protein>
    <recommendedName>
        <fullName evidence="4">DUF1765-domain-containing protein</fullName>
    </recommendedName>
</protein>
<accession>A0AAJ0M6C6</accession>
<feature type="region of interest" description="Disordered" evidence="1">
    <location>
        <begin position="207"/>
        <end position="262"/>
    </location>
</feature>
<feature type="compositionally biased region" description="Low complexity" evidence="1">
    <location>
        <begin position="1129"/>
        <end position="1146"/>
    </location>
</feature>
<feature type="compositionally biased region" description="Polar residues" evidence="1">
    <location>
        <begin position="361"/>
        <end position="372"/>
    </location>
</feature>
<feature type="region of interest" description="Disordered" evidence="1">
    <location>
        <begin position="1033"/>
        <end position="1059"/>
    </location>
</feature>
<dbReference type="PANTHER" id="PTHR37988">
    <property type="entry name" value="UPF0592 MEMBRANE PROTEIN C7D4.03C"/>
    <property type="match status" value="1"/>
</dbReference>